<feature type="region of interest" description="Disordered" evidence="1">
    <location>
        <begin position="42"/>
        <end position="65"/>
    </location>
</feature>
<keyword evidence="2" id="KW-0472">Membrane</keyword>
<sequence>MGIPHRPMIFNLDQLHRFQTYKHPTTKKPKKKKKIQTISTFSSGRPRYPSIYHSKKTKNTSLNSETTNSLKNINAFKNKTSLNFKKDNTNNYNHSLCVGLISFSILGIILFILYKKYKNKK</sequence>
<evidence type="ECO:0000313" key="4">
    <source>
        <dbReference type="Proteomes" id="UP000192758"/>
    </source>
</evidence>
<feature type="transmembrane region" description="Helical" evidence="2">
    <location>
        <begin position="92"/>
        <end position="114"/>
    </location>
</feature>
<comment type="caution">
    <text evidence="3">The sequence shown here is derived from an EMBL/GenBank/DDBJ whole genome shotgun (WGS) entry which is preliminary data.</text>
</comment>
<dbReference type="EMBL" id="MNPJ01000011">
    <property type="protein sequence ID" value="OQS55324.1"/>
    <property type="molecule type" value="Genomic_DNA"/>
</dbReference>
<keyword evidence="2" id="KW-0812">Transmembrane</keyword>
<name>A0A1W0E7T5_9MICR</name>
<proteinExistence type="predicted"/>
<protein>
    <submittedName>
        <fullName evidence="3">Uncharacterized protein</fullName>
    </submittedName>
</protein>
<accession>A0A1W0E7T5</accession>
<evidence type="ECO:0000313" key="3">
    <source>
        <dbReference type="EMBL" id="OQS55324.1"/>
    </source>
</evidence>
<organism evidence="3 4">
    <name type="scientific">Ecytonucleospora hepatopenaei</name>
    <dbReference type="NCBI Taxonomy" id="646526"/>
    <lineage>
        <taxon>Eukaryota</taxon>
        <taxon>Fungi</taxon>
        <taxon>Fungi incertae sedis</taxon>
        <taxon>Microsporidia</taxon>
        <taxon>Enterocytozoonidae</taxon>
        <taxon>Ecytonucleospora</taxon>
    </lineage>
</organism>
<gene>
    <name evidence="3" type="ORF">EHP00_786</name>
</gene>
<dbReference type="VEuPathDB" id="MicrosporidiaDB:EHP00_786"/>
<evidence type="ECO:0000256" key="2">
    <source>
        <dbReference type="SAM" id="Phobius"/>
    </source>
</evidence>
<evidence type="ECO:0000256" key="1">
    <source>
        <dbReference type="SAM" id="MobiDB-lite"/>
    </source>
</evidence>
<keyword evidence="4" id="KW-1185">Reference proteome</keyword>
<keyword evidence="2" id="KW-1133">Transmembrane helix</keyword>
<dbReference type="AlphaFoldDB" id="A0A1W0E7T5"/>
<dbReference type="Proteomes" id="UP000192758">
    <property type="component" value="Unassembled WGS sequence"/>
</dbReference>
<reference evidence="3 4" key="1">
    <citation type="journal article" date="2017" name="Environ. Microbiol.">
        <title>Decay of the glycolytic pathway and adaptation to intranuclear parasitism within Enterocytozoonidae microsporidia.</title>
        <authorList>
            <person name="Wiredu Boakye D."/>
            <person name="Jaroenlak P."/>
            <person name="Prachumwat A."/>
            <person name="Williams T.A."/>
            <person name="Bateman K.S."/>
            <person name="Itsathitphaisarn O."/>
            <person name="Sritunyalucksana K."/>
            <person name="Paszkiewicz K.H."/>
            <person name="Moore K.A."/>
            <person name="Stentiford G.D."/>
            <person name="Williams B.A."/>
        </authorList>
    </citation>
    <scope>NUCLEOTIDE SEQUENCE [LARGE SCALE GENOMIC DNA]</scope>
    <source>
        <strain evidence="3 4">TH1</strain>
    </source>
</reference>